<evidence type="ECO:0000256" key="3">
    <source>
        <dbReference type="ARBA" id="ARBA00022833"/>
    </source>
</evidence>
<feature type="domain" description="C3H1-type" evidence="6">
    <location>
        <begin position="157"/>
        <end position="184"/>
    </location>
</feature>
<dbReference type="Proteomes" id="UP000825729">
    <property type="component" value="Unassembled WGS sequence"/>
</dbReference>
<evidence type="ECO:0000313" key="8">
    <source>
        <dbReference type="Proteomes" id="UP000825729"/>
    </source>
</evidence>
<dbReference type="PANTHER" id="PTHR36886">
    <property type="entry name" value="PROTEIN FRIGIDA-ESSENTIAL 1"/>
    <property type="match status" value="1"/>
</dbReference>
<dbReference type="Pfam" id="PF14608">
    <property type="entry name" value="zf-CCCH_2"/>
    <property type="match status" value="1"/>
</dbReference>
<evidence type="ECO:0000256" key="4">
    <source>
        <dbReference type="PROSITE-ProRule" id="PRU00723"/>
    </source>
</evidence>
<dbReference type="AlphaFoldDB" id="A0AAV7FD11"/>
<feature type="region of interest" description="Disordered" evidence="5">
    <location>
        <begin position="186"/>
        <end position="229"/>
    </location>
</feature>
<dbReference type="Gene3D" id="4.10.1000.10">
    <property type="entry name" value="Zinc finger, CCCH-type"/>
    <property type="match status" value="3"/>
</dbReference>
<feature type="compositionally biased region" description="Basic and acidic residues" evidence="5">
    <location>
        <begin position="199"/>
        <end position="225"/>
    </location>
</feature>
<dbReference type="InterPro" id="IPR036855">
    <property type="entry name" value="Znf_CCCH_sf"/>
</dbReference>
<dbReference type="PANTHER" id="PTHR36886:SF8">
    <property type="entry name" value="ZINC FINGER CCCH DOMAIN-CONTAINING PROTEIN 38"/>
    <property type="match status" value="1"/>
</dbReference>
<dbReference type="GO" id="GO:0008270">
    <property type="term" value="F:zinc ion binding"/>
    <property type="evidence" value="ECO:0007669"/>
    <property type="project" value="UniProtKB-KW"/>
</dbReference>
<keyword evidence="2 4" id="KW-0863">Zinc-finger</keyword>
<keyword evidence="1 4" id="KW-0479">Metal-binding</keyword>
<feature type="compositionally biased region" description="Basic and acidic residues" evidence="5">
    <location>
        <begin position="140"/>
        <end position="153"/>
    </location>
</feature>
<dbReference type="Pfam" id="PF00642">
    <property type="entry name" value="zf-CCCH"/>
    <property type="match status" value="1"/>
</dbReference>
<protein>
    <recommendedName>
        <fullName evidence="6">C3H1-type domain-containing protein</fullName>
    </recommendedName>
</protein>
<dbReference type="Pfam" id="PF18044">
    <property type="entry name" value="zf-CCCH_4"/>
    <property type="match status" value="1"/>
</dbReference>
<dbReference type="PROSITE" id="PS50103">
    <property type="entry name" value="ZF_C3H1"/>
    <property type="match status" value="3"/>
</dbReference>
<feature type="compositionally biased region" description="Basic residues" evidence="5">
    <location>
        <begin position="118"/>
        <end position="133"/>
    </location>
</feature>
<evidence type="ECO:0000313" key="7">
    <source>
        <dbReference type="EMBL" id="KAG9458909.1"/>
    </source>
</evidence>
<proteinExistence type="predicted"/>
<feature type="zinc finger region" description="C3H1-type" evidence="4">
    <location>
        <begin position="157"/>
        <end position="184"/>
    </location>
</feature>
<feature type="zinc finger region" description="C3H1-type" evidence="4">
    <location>
        <begin position="285"/>
        <end position="312"/>
    </location>
</feature>
<dbReference type="SMART" id="SM00356">
    <property type="entry name" value="ZnF_C3H1"/>
    <property type="match status" value="3"/>
</dbReference>
<feature type="region of interest" description="Disordered" evidence="5">
    <location>
        <begin position="627"/>
        <end position="661"/>
    </location>
</feature>
<dbReference type="InterPro" id="IPR052650">
    <property type="entry name" value="Zinc_finger_CCCH"/>
</dbReference>
<evidence type="ECO:0000259" key="6">
    <source>
        <dbReference type="PROSITE" id="PS50103"/>
    </source>
</evidence>
<feature type="region of interest" description="Disordered" evidence="5">
    <location>
        <begin position="310"/>
        <end position="331"/>
    </location>
</feature>
<evidence type="ECO:0000256" key="2">
    <source>
        <dbReference type="ARBA" id="ARBA00022771"/>
    </source>
</evidence>
<feature type="compositionally biased region" description="Basic and acidic residues" evidence="5">
    <location>
        <begin position="1"/>
        <end position="14"/>
    </location>
</feature>
<gene>
    <name evidence="7" type="ORF">H6P81_003417</name>
</gene>
<feature type="domain" description="C3H1-type" evidence="6">
    <location>
        <begin position="285"/>
        <end position="312"/>
    </location>
</feature>
<organism evidence="7 8">
    <name type="scientific">Aristolochia fimbriata</name>
    <name type="common">White veined hardy Dutchman's pipe vine</name>
    <dbReference type="NCBI Taxonomy" id="158543"/>
    <lineage>
        <taxon>Eukaryota</taxon>
        <taxon>Viridiplantae</taxon>
        <taxon>Streptophyta</taxon>
        <taxon>Embryophyta</taxon>
        <taxon>Tracheophyta</taxon>
        <taxon>Spermatophyta</taxon>
        <taxon>Magnoliopsida</taxon>
        <taxon>Magnoliidae</taxon>
        <taxon>Piperales</taxon>
        <taxon>Aristolochiaceae</taxon>
        <taxon>Aristolochia</taxon>
    </lineage>
</organism>
<feature type="region of interest" description="Disordered" evidence="5">
    <location>
        <begin position="1"/>
        <end position="164"/>
    </location>
</feature>
<feature type="compositionally biased region" description="Polar residues" evidence="5">
    <location>
        <begin position="310"/>
        <end position="327"/>
    </location>
</feature>
<feature type="compositionally biased region" description="Basic and acidic residues" evidence="5">
    <location>
        <begin position="43"/>
        <end position="87"/>
    </location>
</feature>
<dbReference type="InterPro" id="IPR041367">
    <property type="entry name" value="Znf-CCCH_4"/>
</dbReference>
<reference evidence="7 8" key="1">
    <citation type="submission" date="2021-07" db="EMBL/GenBank/DDBJ databases">
        <title>The Aristolochia fimbriata genome: insights into angiosperm evolution, floral development and chemical biosynthesis.</title>
        <authorList>
            <person name="Jiao Y."/>
        </authorList>
    </citation>
    <scope>NUCLEOTIDE SEQUENCE [LARGE SCALE GENOMIC DNA]</scope>
    <source>
        <strain evidence="7">IBCAS-2021</strain>
        <tissue evidence="7">Leaf</tissue>
    </source>
</reference>
<evidence type="ECO:0000256" key="1">
    <source>
        <dbReference type="ARBA" id="ARBA00022723"/>
    </source>
</evidence>
<feature type="compositionally biased region" description="Basic and acidic residues" evidence="5">
    <location>
        <begin position="636"/>
        <end position="656"/>
    </location>
</feature>
<feature type="zinc finger region" description="C3H1-type" evidence="4">
    <location>
        <begin position="225"/>
        <end position="253"/>
    </location>
</feature>
<evidence type="ECO:0000256" key="5">
    <source>
        <dbReference type="SAM" id="MobiDB-lite"/>
    </source>
</evidence>
<sequence>MREDVRRKRSKWDLVAEPNNPADGGLGKEQSEKLGWTSLRSPRAHDSEHPYMEINDFMKSKAETGRPWEHMYESKDQGRSGNIHKENISPSAGMRGADEDYTNRRLPSNDSWRERSRSRSPRGNYGRRLHRSRSPGPDLTFKREPERWSDKSRGGPRGSNVPCKDFVAGRCRRQSQCRYLHDYFDGQKQYDMPPTESRGGSRQEFGDHSGYDAYTDSRDRQRDSTRSQIPCHNFERGNCHRGSTCKYLHHGANVRYNTARQWDHDRREADVPGGHDRRHEIEPRRISDIPCKYFAEGCCRNGESCRFSHQGSGQGALSHNGGSTWSPQDDLRSLSFSMKDRSREGPTWGTNAVEESIQDSLLQGCDQKGVNANGGFEGNLSFDGQVNHLMSGKNLPASLACGRRDIDSSRSVPEEVIKEVNSFSMDREESILDLQGSLQHENSNKDMELLMLSNEAPQIAKVNNEIHSSGNNVNHPPVLQSFNRPVLSPQIVLSPPVGQSLDLSYSNSKSQSCLDQKAISERVIEIPAASNVVTSEQVAQISHLSASLAQIIANGHNLPQLYASLNPPISHPELISVIQQKQYDPLSDSVEVAKRNVNNHSSQLSLKSISEDPSSQELKIAMKTFNPLSVSDGPTDEDHKKSCNIEEKAPPLHENPELQQLPLSRETGVVSEADGATAERSQNEKDLANYVEDKETDAATDAECKKNKDTKGVRMFKFALVEFVKEMLKPTWKEGHMSKEAHKTIVKKVVDKVTGSIRGPNVPQTQEKIDSYLSHSKPKLLKLVQAYVEKYMKT</sequence>
<feature type="domain" description="C3H1-type" evidence="6">
    <location>
        <begin position="225"/>
        <end position="253"/>
    </location>
</feature>
<keyword evidence="8" id="KW-1185">Reference proteome</keyword>
<dbReference type="EMBL" id="JAINDJ010000002">
    <property type="protein sequence ID" value="KAG9458909.1"/>
    <property type="molecule type" value="Genomic_DNA"/>
</dbReference>
<comment type="caution">
    <text evidence="7">The sequence shown here is derived from an EMBL/GenBank/DDBJ whole genome shotgun (WGS) entry which is preliminary data.</text>
</comment>
<dbReference type="SUPFAM" id="SSF90229">
    <property type="entry name" value="CCCH zinc finger"/>
    <property type="match status" value="1"/>
</dbReference>
<keyword evidence="3 4" id="KW-0862">Zinc</keyword>
<dbReference type="InterPro" id="IPR000571">
    <property type="entry name" value="Znf_CCCH"/>
</dbReference>
<accession>A0AAV7FD11</accession>
<name>A0AAV7FD11_ARIFI</name>